<sequence length="220" mass="23518">MREYFFLALLGITLGLLGVACCIGCNARRQQRLQSLQREGIDPRYNADGEGGINNAGGTSNALGQRPRWPTDLSQEIYYQQQYLQGGGYYGGDLRPGAANVNHNGGRPQGRSQEVISGTVLFAAPAGAQADNVNYTAHFPEARVLGVNDPCDYTCDNAAAGNTVSHSTVESPYGEADYVSRSSDVALQKRSQRSSPRSVSTASSKPPGLAFPPPQHQTKP</sequence>
<reference evidence="3" key="1">
    <citation type="submission" date="2012-08" db="EMBL/GenBank/DDBJ databases">
        <title>Comparative genomics of metastatic and non-metastatic Leishmania guyanensis provides insights into polygenic factors involved in Leishmania RNA virus infection.</title>
        <authorList>
            <person name="Smith D."/>
            <person name="Hertz-Fowler C."/>
            <person name="Martin R."/>
            <person name="Dickens N."/>
            <person name="Fasel N."/>
            <person name="Falquet L."/>
            <person name="Beverley S."/>
            <person name="Zangger H."/>
            <person name="Calderon-Copete S."/>
            <person name="Mottram J."/>
            <person name="Xenarios I."/>
        </authorList>
    </citation>
    <scope>NUCLEOTIDE SEQUENCE</scope>
    <source>
        <strain evidence="3">MHOM/BR/75/M4147/SSU:IR2SAT-LUC</strain>
    </source>
</reference>
<feature type="region of interest" description="Disordered" evidence="1">
    <location>
        <begin position="44"/>
        <end position="65"/>
    </location>
</feature>
<protein>
    <submittedName>
        <fullName evidence="3">Uncharacterized protein</fullName>
    </submittedName>
</protein>
<evidence type="ECO:0000256" key="1">
    <source>
        <dbReference type="SAM" id="MobiDB-lite"/>
    </source>
</evidence>
<evidence type="ECO:0000256" key="2">
    <source>
        <dbReference type="SAM" id="SignalP"/>
    </source>
</evidence>
<feature type="compositionally biased region" description="Low complexity" evidence="1">
    <location>
        <begin position="193"/>
        <end position="204"/>
    </location>
</feature>
<dbReference type="AlphaFoldDB" id="A0A1E1J339"/>
<accession>A0A1E1J339</accession>
<feature type="compositionally biased region" description="Pro residues" evidence="1">
    <location>
        <begin position="209"/>
        <end position="220"/>
    </location>
</feature>
<feature type="chain" id="PRO_5009113858" evidence="2">
    <location>
        <begin position="23"/>
        <end position="220"/>
    </location>
</feature>
<name>A0A1E1J339_LEIGU</name>
<organism evidence="3">
    <name type="scientific">Leishmania guyanensis</name>
    <dbReference type="NCBI Taxonomy" id="5670"/>
    <lineage>
        <taxon>Eukaryota</taxon>
        <taxon>Discoba</taxon>
        <taxon>Euglenozoa</taxon>
        <taxon>Kinetoplastea</taxon>
        <taxon>Metakinetoplastina</taxon>
        <taxon>Trypanosomatida</taxon>
        <taxon>Trypanosomatidae</taxon>
        <taxon>Leishmaniinae</taxon>
        <taxon>Leishmania</taxon>
        <taxon>Leishmania guyanensis species complex</taxon>
    </lineage>
</organism>
<gene>
    <name evidence="3" type="primary">LgM4147LRVhigh.31.01820.00160</name>
    <name evidence="3" type="ORF">BN36_3154400</name>
</gene>
<keyword evidence="2" id="KW-0732">Signal</keyword>
<proteinExistence type="predicted"/>
<feature type="signal peptide" evidence="2">
    <location>
        <begin position="1"/>
        <end position="22"/>
    </location>
</feature>
<evidence type="ECO:0000313" key="3">
    <source>
        <dbReference type="EMBL" id="CCM17950.1"/>
    </source>
</evidence>
<dbReference type="EMBL" id="CALQ01001452">
    <property type="protein sequence ID" value="CCM17950.1"/>
    <property type="molecule type" value="Genomic_DNA"/>
</dbReference>
<dbReference type="PROSITE" id="PS51257">
    <property type="entry name" value="PROKAR_LIPOPROTEIN"/>
    <property type="match status" value="1"/>
</dbReference>
<feature type="region of interest" description="Disordered" evidence="1">
    <location>
        <begin position="180"/>
        <end position="220"/>
    </location>
</feature>